<keyword evidence="2" id="KW-1185">Reference proteome</keyword>
<sequence length="342" mass="39062">MHLDHKIPWNTAATHLNIIRYNPRFTPRRTDFFARNKPSESSDLNYFRRMLISIIREFSSTEASKPLLSIPLDNLLSDNILSYPEQQLGLGPHAKNSALHNPLSSKHRDINYWIDSASSSSSTEPLPYSSADGSLADAVKMLIIIAANTVSTQISREAVSVLLILSRHPQVPLHTLANIHWGHAFGVEMIVNPALTVYIFINLMDAVLSDEQLKGDNGNIISLLETQSFQDWARDSLANYDYPAQNIPHRRYWNELGVTDEWAAQQRCYEGLWLPTESLGIIDPLKGEAKDIQLSLREYLKSCFAILYIYDMLLKEWYGEEEADAKWEYWIGYIFESRGCKL</sequence>
<evidence type="ECO:0000313" key="2">
    <source>
        <dbReference type="Proteomes" id="UP000253729"/>
    </source>
</evidence>
<name>A0A3F3PH48_9EURO</name>
<dbReference type="EMBL" id="KZ852187">
    <property type="protein sequence ID" value="RDH26270.1"/>
    <property type="molecule type" value="Genomic_DNA"/>
</dbReference>
<dbReference type="Proteomes" id="UP000253729">
    <property type="component" value="Unassembled WGS sequence"/>
</dbReference>
<protein>
    <submittedName>
        <fullName evidence="1">Uncharacterized protein</fullName>
    </submittedName>
</protein>
<dbReference type="RefSeq" id="XP_026619292.1">
    <property type="nucleotide sequence ID" value="XM_026773179.1"/>
</dbReference>
<dbReference type="GeneID" id="38141535"/>
<accession>A0A3F3PH48</accession>
<gene>
    <name evidence="1" type="ORF">BDQ94DRAFT_178699</name>
</gene>
<reference evidence="1 2" key="1">
    <citation type="submission" date="2018-07" db="EMBL/GenBank/DDBJ databases">
        <title>The genomes of Aspergillus section Nigri reveals drivers in fungal speciation.</title>
        <authorList>
            <consortium name="DOE Joint Genome Institute"/>
            <person name="Vesth T.C."/>
            <person name="Nybo J."/>
            <person name="Theobald S."/>
            <person name="Brandl J."/>
            <person name="Frisvad J.C."/>
            <person name="Nielsen K.F."/>
            <person name="Lyhne E.K."/>
            <person name="Kogle M.E."/>
            <person name="Kuo A."/>
            <person name="Riley R."/>
            <person name="Clum A."/>
            <person name="Nolan M."/>
            <person name="Lipzen A."/>
            <person name="Salamov A."/>
            <person name="Henrissat B."/>
            <person name="Wiebenga A."/>
            <person name="De vries R.P."/>
            <person name="Grigoriev I.V."/>
            <person name="Mortensen U.H."/>
            <person name="Andersen M.R."/>
            <person name="Baker S.E."/>
        </authorList>
    </citation>
    <scope>NUCLEOTIDE SEQUENCE [LARGE SCALE GENOMIC DNA]</scope>
    <source>
        <strain evidence="1 2">CBS 139.54b</strain>
    </source>
</reference>
<dbReference type="AlphaFoldDB" id="A0A3F3PH48"/>
<proteinExistence type="predicted"/>
<organism evidence="1 2">
    <name type="scientific">Aspergillus welwitschiae</name>
    <dbReference type="NCBI Taxonomy" id="1341132"/>
    <lineage>
        <taxon>Eukaryota</taxon>
        <taxon>Fungi</taxon>
        <taxon>Dikarya</taxon>
        <taxon>Ascomycota</taxon>
        <taxon>Pezizomycotina</taxon>
        <taxon>Eurotiomycetes</taxon>
        <taxon>Eurotiomycetidae</taxon>
        <taxon>Eurotiales</taxon>
        <taxon>Aspergillaceae</taxon>
        <taxon>Aspergillus</taxon>
        <taxon>Aspergillus subgen. Circumdati</taxon>
    </lineage>
</organism>
<evidence type="ECO:0000313" key="1">
    <source>
        <dbReference type="EMBL" id="RDH26270.1"/>
    </source>
</evidence>